<accession>A0A1G4JUR7</accession>
<dbReference type="AlphaFoldDB" id="A0A1G4JUR7"/>
<evidence type="ECO:0000256" key="4">
    <source>
        <dbReference type="ARBA" id="ARBA00022670"/>
    </source>
</evidence>
<dbReference type="GO" id="GO:0000324">
    <property type="term" value="C:fungal-type vacuole"/>
    <property type="evidence" value="ECO:0007669"/>
    <property type="project" value="EnsemblFungi"/>
</dbReference>
<dbReference type="EMBL" id="LT598457">
    <property type="protein sequence ID" value="SCU94722.1"/>
    <property type="molecule type" value="Genomic_DNA"/>
</dbReference>
<evidence type="ECO:0000313" key="10">
    <source>
        <dbReference type="EMBL" id="SCU94722.1"/>
    </source>
</evidence>
<comment type="cofactor">
    <cofactor evidence="1">
        <name>Zn(2+)</name>
        <dbReference type="ChEBI" id="CHEBI:29105"/>
    </cofactor>
</comment>
<evidence type="ECO:0000256" key="5">
    <source>
        <dbReference type="ARBA" id="ARBA00022723"/>
    </source>
</evidence>
<dbReference type="GO" id="GO:0032258">
    <property type="term" value="P:cytoplasm to vacuole targeting by the Cvt pathway"/>
    <property type="evidence" value="ECO:0007669"/>
    <property type="project" value="EnsemblFungi"/>
</dbReference>
<dbReference type="GO" id="GO:0042802">
    <property type="term" value="F:identical protein binding"/>
    <property type="evidence" value="ECO:0007669"/>
    <property type="project" value="EnsemblFungi"/>
</dbReference>
<dbReference type="Gene3D" id="3.40.630.10">
    <property type="entry name" value="Zn peptidases"/>
    <property type="match status" value="1"/>
</dbReference>
<comment type="similarity">
    <text evidence="2 9">Belongs to the peptidase M18 family.</text>
</comment>
<dbReference type="PANTHER" id="PTHR28570">
    <property type="entry name" value="ASPARTYL AMINOPEPTIDASE"/>
    <property type="match status" value="1"/>
</dbReference>
<dbReference type="GO" id="GO:0006508">
    <property type="term" value="P:proteolysis"/>
    <property type="evidence" value="ECO:0007669"/>
    <property type="project" value="UniProtKB-KW"/>
</dbReference>
<protein>
    <submittedName>
        <fullName evidence="10">LADA_0G10660g1_1</fullName>
    </submittedName>
</protein>
<keyword evidence="8 9" id="KW-0482">Metalloprotease</keyword>
<dbReference type="Pfam" id="PF02127">
    <property type="entry name" value="Peptidase_M18"/>
    <property type="match status" value="1"/>
</dbReference>
<evidence type="ECO:0000256" key="2">
    <source>
        <dbReference type="ARBA" id="ARBA00008290"/>
    </source>
</evidence>
<reference evidence="11" key="1">
    <citation type="submission" date="2016-03" db="EMBL/GenBank/DDBJ databases">
        <authorList>
            <person name="Devillers H."/>
        </authorList>
    </citation>
    <scope>NUCLEOTIDE SEQUENCE [LARGE SCALE GENOMIC DNA]</scope>
</reference>
<sequence>MSDPTQEALAQIKKTLELLALQATSSNQPKPANPSGRENRSPLAGDYFKAYSQSYIDFTYESPTIYHVVEYFAKQLDEAGFTYLSEKSSWADVKSGKYYTIRNGTNLSAFVLGKDWDYKSGVGALGSHIDALTVKLKPLSHKPDVEGFQLLGVAPYGGTLSDYWFDRDLGIGGRVLVRNESTGKIESRLINSAPHPIAKIPSLAPHFGSPAVGPFDKEDQAVPIVGYASADDEDDEEYDAEDERKSPLFGHHPIGLLRYIASLAKAKVSQLVQVDADLFDVQKGSLGGLKNEFLFAPRLDDRVCSYAAIQSLIAFANEGEIPLGSFNVATLYDNEEVGSLSRQGAKGGLFESVVQRVTSNVHGNDPSFVRTAFANSVILSVDVNHMFNPNFKSVYLENHRPKPNVGVTLALDSNGHMATDVVGTALVEELARLNGDKIQYFHIKNNSRSGGTIGPSISSQTGARTVDLGIAQLSMHSIRAATGSKDVGLAIKFFKGFLANWRSVYDTFGDL</sequence>
<dbReference type="GO" id="GO:0034270">
    <property type="term" value="C:Cvt complex"/>
    <property type="evidence" value="ECO:0007669"/>
    <property type="project" value="EnsemblFungi"/>
</dbReference>
<evidence type="ECO:0000256" key="8">
    <source>
        <dbReference type="ARBA" id="ARBA00023049"/>
    </source>
</evidence>
<dbReference type="PANTHER" id="PTHR28570:SF4">
    <property type="entry name" value="VACUOLAR AMINOPEPTIDASE 1"/>
    <property type="match status" value="1"/>
</dbReference>
<dbReference type="FunFam" id="2.30.250.10:FF:000001">
    <property type="entry name" value="Aspartyl aminopeptidase 1"/>
    <property type="match status" value="1"/>
</dbReference>
<dbReference type="Proteomes" id="UP000190274">
    <property type="component" value="Chromosome G"/>
</dbReference>
<evidence type="ECO:0000256" key="9">
    <source>
        <dbReference type="RuleBase" id="RU004386"/>
    </source>
</evidence>
<evidence type="ECO:0000256" key="6">
    <source>
        <dbReference type="ARBA" id="ARBA00022801"/>
    </source>
</evidence>
<dbReference type="STRING" id="1266660.A0A1G4JUR7"/>
<gene>
    <name evidence="10" type="ORF">LADA_0G10660G</name>
</gene>
<evidence type="ECO:0000256" key="3">
    <source>
        <dbReference type="ARBA" id="ARBA00022438"/>
    </source>
</evidence>
<name>A0A1G4JUR7_9SACH</name>
<keyword evidence="3 9" id="KW-0031">Aminopeptidase</keyword>
<organism evidence="10 11">
    <name type="scientific">Lachancea dasiensis</name>
    <dbReference type="NCBI Taxonomy" id="1072105"/>
    <lineage>
        <taxon>Eukaryota</taxon>
        <taxon>Fungi</taxon>
        <taxon>Dikarya</taxon>
        <taxon>Ascomycota</taxon>
        <taxon>Saccharomycotina</taxon>
        <taxon>Saccharomycetes</taxon>
        <taxon>Saccharomycetales</taxon>
        <taxon>Saccharomycetaceae</taxon>
        <taxon>Lachancea</taxon>
    </lineage>
</organism>
<dbReference type="CDD" id="cd05658">
    <property type="entry name" value="M18_DAP"/>
    <property type="match status" value="1"/>
</dbReference>
<dbReference type="GO" id="GO:0008270">
    <property type="term" value="F:zinc ion binding"/>
    <property type="evidence" value="ECO:0007669"/>
    <property type="project" value="InterPro"/>
</dbReference>
<dbReference type="OrthoDB" id="9880441at2759"/>
<keyword evidence="6 9" id="KW-0378">Hydrolase</keyword>
<dbReference type="PRINTS" id="PR00932">
    <property type="entry name" value="AMINO1PTASE"/>
</dbReference>
<evidence type="ECO:0000313" key="11">
    <source>
        <dbReference type="Proteomes" id="UP000190274"/>
    </source>
</evidence>
<keyword evidence="5 9" id="KW-0479">Metal-binding</keyword>
<keyword evidence="7 9" id="KW-0862">Zinc</keyword>
<keyword evidence="4 9" id="KW-0645">Protease</keyword>
<proteinExistence type="inferred from homology"/>
<evidence type="ECO:0000256" key="7">
    <source>
        <dbReference type="ARBA" id="ARBA00022833"/>
    </source>
</evidence>
<dbReference type="SUPFAM" id="SSF53187">
    <property type="entry name" value="Zn-dependent exopeptidases"/>
    <property type="match status" value="1"/>
</dbReference>
<evidence type="ECO:0000256" key="1">
    <source>
        <dbReference type="ARBA" id="ARBA00001947"/>
    </source>
</evidence>
<dbReference type="InterPro" id="IPR023358">
    <property type="entry name" value="Peptidase_M18_dom2"/>
</dbReference>
<dbReference type="Gene3D" id="2.30.250.10">
    <property type="entry name" value="Aminopeptidase i, Domain 2"/>
    <property type="match status" value="1"/>
</dbReference>
<dbReference type="SUPFAM" id="SSF101821">
    <property type="entry name" value="Aminopeptidase/glucanase lid domain"/>
    <property type="match status" value="1"/>
</dbReference>
<keyword evidence="11" id="KW-1185">Reference proteome</keyword>
<dbReference type="GO" id="GO:0070006">
    <property type="term" value="F:metalloaminopeptidase activity"/>
    <property type="evidence" value="ECO:0007669"/>
    <property type="project" value="EnsemblFungi"/>
</dbReference>
<dbReference type="InterPro" id="IPR001948">
    <property type="entry name" value="Peptidase_M18"/>
</dbReference>